<dbReference type="AlphaFoldDB" id="A0A7I8W0S4"/>
<dbReference type="SUPFAM" id="SSF102462">
    <property type="entry name" value="Peptidyl-tRNA hydrolase II"/>
    <property type="match status" value="1"/>
</dbReference>
<gene>
    <name evidence="6" type="ORF">DGYR_LOCUS9983</name>
</gene>
<dbReference type="PANTHER" id="PTHR12649">
    <property type="entry name" value="PEPTIDYL-TRNA HYDROLASE 2"/>
    <property type="match status" value="1"/>
</dbReference>
<dbReference type="OrthoDB" id="1733656at2759"/>
<comment type="caution">
    <text evidence="6">The sequence shown here is derived from an EMBL/GenBank/DDBJ whole genome shotgun (WGS) entry which is preliminary data.</text>
</comment>
<keyword evidence="5" id="KW-1133">Transmembrane helix</keyword>
<accession>A0A7I8W0S4</accession>
<dbReference type="FunFam" id="3.40.1490.10:FF:000001">
    <property type="entry name" value="Peptidyl-tRNA hydrolase 2"/>
    <property type="match status" value="1"/>
</dbReference>
<keyword evidence="5" id="KW-0472">Membrane</keyword>
<keyword evidence="5" id="KW-0812">Transmembrane</keyword>
<keyword evidence="2" id="KW-0378">Hydrolase</keyword>
<evidence type="ECO:0000313" key="6">
    <source>
        <dbReference type="EMBL" id="CAD5122133.1"/>
    </source>
</evidence>
<sequence length="171" mass="18770">MLDLSTLDTRAVFCLGTTFGIGVGLCISYFTSSKRKQPEKSTEDEISKYCDTVSSDLKCVIVVRMDLKMGKGKIAAQCGHSVAMMMRRASKYIPKILEKYEKYGQMKVVVKVDDEDGLDEIVNKALEKRLLTNVVHDSGRTQIAAGSKTVCCIGPGNSQTIDLVTGHLKLL</sequence>
<keyword evidence="7" id="KW-1185">Reference proteome</keyword>
<dbReference type="EMBL" id="CAJFCJ010000016">
    <property type="protein sequence ID" value="CAD5122133.1"/>
    <property type="molecule type" value="Genomic_DNA"/>
</dbReference>
<dbReference type="CDD" id="cd02430">
    <property type="entry name" value="PTH2"/>
    <property type="match status" value="1"/>
</dbReference>
<evidence type="ECO:0000256" key="3">
    <source>
        <dbReference type="ARBA" id="ARBA00038050"/>
    </source>
</evidence>
<reference evidence="6 7" key="1">
    <citation type="submission" date="2020-08" db="EMBL/GenBank/DDBJ databases">
        <authorList>
            <person name="Hejnol A."/>
        </authorList>
    </citation>
    <scope>NUCLEOTIDE SEQUENCE [LARGE SCALE GENOMIC DNA]</scope>
</reference>
<dbReference type="Gene3D" id="3.40.1490.10">
    <property type="entry name" value="Bit1"/>
    <property type="match status" value="1"/>
</dbReference>
<dbReference type="EC" id="3.1.1.29" evidence="1"/>
<dbReference type="InterPro" id="IPR002833">
    <property type="entry name" value="PTH2"/>
</dbReference>
<evidence type="ECO:0000256" key="4">
    <source>
        <dbReference type="ARBA" id="ARBA00048707"/>
    </source>
</evidence>
<evidence type="ECO:0000256" key="5">
    <source>
        <dbReference type="SAM" id="Phobius"/>
    </source>
</evidence>
<dbReference type="Pfam" id="PF01981">
    <property type="entry name" value="PTH2"/>
    <property type="match status" value="1"/>
</dbReference>
<dbReference type="NCBIfam" id="TIGR00283">
    <property type="entry name" value="arch_pth2"/>
    <property type="match status" value="1"/>
</dbReference>
<evidence type="ECO:0000313" key="7">
    <source>
        <dbReference type="Proteomes" id="UP000549394"/>
    </source>
</evidence>
<dbReference type="GO" id="GO:0004045">
    <property type="term" value="F:peptidyl-tRNA hydrolase activity"/>
    <property type="evidence" value="ECO:0007669"/>
    <property type="project" value="UniProtKB-EC"/>
</dbReference>
<protein>
    <recommendedName>
        <fullName evidence="1">peptidyl-tRNA hydrolase</fullName>
        <ecNumber evidence="1">3.1.1.29</ecNumber>
    </recommendedName>
</protein>
<feature type="transmembrane region" description="Helical" evidence="5">
    <location>
        <begin position="12"/>
        <end position="31"/>
    </location>
</feature>
<comment type="similarity">
    <text evidence="3">Belongs to the PTH2 family.</text>
</comment>
<evidence type="ECO:0000256" key="2">
    <source>
        <dbReference type="ARBA" id="ARBA00022801"/>
    </source>
</evidence>
<comment type="catalytic activity">
    <reaction evidence="4">
        <text>an N-acyl-L-alpha-aminoacyl-tRNA + H2O = an N-acyl-L-amino acid + a tRNA + H(+)</text>
        <dbReference type="Rhea" id="RHEA:54448"/>
        <dbReference type="Rhea" id="RHEA-COMP:10123"/>
        <dbReference type="Rhea" id="RHEA-COMP:13883"/>
        <dbReference type="ChEBI" id="CHEBI:15377"/>
        <dbReference type="ChEBI" id="CHEBI:15378"/>
        <dbReference type="ChEBI" id="CHEBI:59874"/>
        <dbReference type="ChEBI" id="CHEBI:78442"/>
        <dbReference type="ChEBI" id="CHEBI:138191"/>
        <dbReference type="EC" id="3.1.1.29"/>
    </reaction>
</comment>
<name>A0A7I8W0S4_9ANNE</name>
<evidence type="ECO:0000256" key="1">
    <source>
        <dbReference type="ARBA" id="ARBA00013260"/>
    </source>
</evidence>
<organism evidence="6 7">
    <name type="scientific">Dimorphilus gyrociliatus</name>
    <dbReference type="NCBI Taxonomy" id="2664684"/>
    <lineage>
        <taxon>Eukaryota</taxon>
        <taxon>Metazoa</taxon>
        <taxon>Spiralia</taxon>
        <taxon>Lophotrochozoa</taxon>
        <taxon>Annelida</taxon>
        <taxon>Polychaeta</taxon>
        <taxon>Polychaeta incertae sedis</taxon>
        <taxon>Dinophilidae</taxon>
        <taxon>Dimorphilus</taxon>
    </lineage>
</organism>
<proteinExistence type="inferred from homology"/>
<dbReference type="GO" id="GO:0005829">
    <property type="term" value="C:cytosol"/>
    <property type="evidence" value="ECO:0007669"/>
    <property type="project" value="TreeGrafter"/>
</dbReference>
<dbReference type="PANTHER" id="PTHR12649:SF11">
    <property type="entry name" value="PEPTIDYL-TRNA HYDROLASE 2, MITOCHONDRIAL"/>
    <property type="match status" value="1"/>
</dbReference>
<dbReference type="InterPro" id="IPR023476">
    <property type="entry name" value="Pep_tRNA_hydro_II_dom_sf"/>
</dbReference>
<dbReference type="Proteomes" id="UP000549394">
    <property type="component" value="Unassembled WGS sequence"/>
</dbReference>